<comment type="caution">
    <text evidence="2">The sequence shown here is derived from an EMBL/GenBank/DDBJ whole genome shotgun (WGS) entry which is preliminary data.</text>
</comment>
<sequence length="176" mass="19360">MSIAFQIDNTLPSCGDIYNCLNFVASNSGSTVIDPSISSMSHITSASLADSQNFSLQEYADNSGGASSSNVDCEENNAILQHGSWQQVTPRFRTYTKIQKTGSVGKSIDVSGFRNYAELRSEIERMFGLEGLLNDLSSRWKLVYVDSRMIFFLLGMIPGNERRGDAAFELSRGARC</sequence>
<evidence type="ECO:0000259" key="1">
    <source>
        <dbReference type="PROSITE" id="PS51745"/>
    </source>
</evidence>
<dbReference type="AlphaFoldDB" id="A0A830C494"/>
<keyword evidence="3" id="KW-1185">Reference proteome</keyword>
<proteinExistence type="predicted"/>
<dbReference type="Proteomes" id="UP000653305">
    <property type="component" value="Unassembled WGS sequence"/>
</dbReference>
<dbReference type="PANTHER" id="PTHR31384:SF10">
    <property type="entry name" value="AUXIN RESPONSE FACTOR 5"/>
    <property type="match status" value="1"/>
</dbReference>
<dbReference type="GO" id="GO:0006355">
    <property type="term" value="P:regulation of DNA-templated transcription"/>
    <property type="evidence" value="ECO:0007669"/>
    <property type="project" value="InterPro"/>
</dbReference>
<feature type="domain" description="PB1" evidence="1">
    <location>
        <begin position="93"/>
        <end position="176"/>
    </location>
</feature>
<name>A0A830C494_9LAMI</name>
<evidence type="ECO:0000313" key="3">
    <source>
        <dbReference type="Proteomes" id="UP000653305"/>
    </source>
</evidence>
<dbReference type="GO" id="GO:0009725">
    <property type="term" value="P:response to hormone"/>
    <property type="evidence" value="ECO:0007669"/>
    <property type="project" value="InterPro"/>
</dbReference>
<gene>
    <name evidence="2" type="ORF">PHJA_001339900</name>
</gene>
<dbReference type="OrthoDB" id="1934346at2759"/>
<dbReference type="PROSITE" id="PS51745">
    <property type="entry name" value="PB1"/>
    <property type="match status" value="1"/>
</dbReference>
<dbReference type="InterPro" id="IPR044835">
    <property type="entry name" value="ARF_plant"/>
</dbReference>
<protein>
    <submittedName>
        <fullName evidence="2">Auxin response factor 5</fullName>
    </submittedName>
</protein>
<dbReference type="EMBL" id="BMAC01000260">
    <property type="protein sequence ID" value="GFP91958.1"/>
    <property type="molecule type" value="Genomic_DNA"/>
</dbReference>
<accession>A0A830C494</accession>
<evidence type="ECO:0000313" key="2">
    <source>
        <dbReference type="EMBL" id="GFP91958.1"/>
    </source>
</evidence>
<dbReference type="GO" id="GO:0003677">
    <property type="term" value="F:DNA binding"/>
    <property type="evidence" value="ECO:0007669"/>
    <property type="project" value="InterPro"/>
</dbReference>
<dbReference type="PANTHER" id="PTHR31384">
    <property type="entry name" value="AUXIN RESPONSE FACTOR 4-RELATED"/>
    <property type="match status" value="1"/>
</dbReference>
<dbReference type="InterPro" id="IPR053793">
    <property type="entry name" value="PB1-like"/>
</dbReference>
<reference evidence="2" key="1">
    <citation type="submission" date="2020-07" db="EMBL/GenBank/DDBJ databases">
        <title>Ethylene signaling mediates host invasion by parasitic plants.</title>
        <authorList>
            <person name="Yoshida S."/>
        </authorList>
    </citation>
    <scope>NUCLEOTIDE SEQUENCE</scope>
    <source>
        <strain evidence="2">Okayama</strain>
    </source>
</reference>
<organism evidence="2 3">
    <name type="scientific">Phtheirospermum japonicum</name>
    <dbReference type="NCBI Taxonomy" id="374723"/>
    <lineage>
        <taxon>Eukaryota</taxon>
        <taxon>Viridiplantae</taxon>
        <taxon>Streptophyta</taxon>
        <taxon>Embryophyta</taxon>
        <taxon>Tracheophyta</taxon>
        <taxon>Spermatophyta</taxon>
        <taxon>Magnoliopsida</taxon>
        <taxon>eudicotyledons</taxon>
        <taxon>Gunneridae</taxon>
        <taxon>Pentapetalae</taxon>
        <taxon>asterids</taxon>
        <taxon>lamiids</taxon>
        <taxon>Lamiales</taxon>
        <taxon>Orobanchaceae</taxon>
        <taxon>Orobanchaceae incertae sedis</taxon>
        <taxon>Phtheirospermum</taxon>
    </lineage>
</organism>
<dbReference type="Gene3D" id="3.10.20.90">
    <property type="entry name" value="Phosphatidylinositol 3-kinase Catalytic Subunit, Chain A, domain 1"/>
    <property type="match status" value="1"/>
</dbReference>